<evidence type="ECO:0000313" key="5">
    <source>
        <dbReference type="Proteomes" id="UP000186922"/>
    </source>
</evidence>
<name>A0A1D1UQU7_RAMVA</name>
<feature type="region of interest" description="Disordered" evidence="3">
    <location>
        <begin position="1"/>
        <end position="40"/>
    </location>
</feature>
<dbReference type="Pfam" id="PF00956">
    <property type="entry name" value="NAP"/>
    <property type="match status" value="1"/>
</dbReference>
<keyword evidence="5" id="KW-1185">Reference proteome</keyword>
<dbReference type="InterPro" id="IPR037231">
    <property type="entry name" value="NAP-like_sf"/>
</dbReference>
<dbReference type="Gene3D" id="3.30.1120.90">
    <property type="entry name" value="Nucleosome assembly protein"/>
    <property type="match status" value="1"/>
</dbReference>
<dbReference type="GO" id="GO:0005634">
    <property type="term" value="C:nucleus"/>
    <property type="evidence" value="ECO:0007669"/>
    <property type="project" value="InterPro"/>
</dbReference>
<dbReference type="SUPFAM" id="SSF143113">
    <property type="entry name" value="NAP-like"/>
    <property type="match status" value="1"/>
</dbReference>
<feature type="region of interest" description="Disordered" evidence="3">
    <location>
        <begin position="318"/>
        <end position="389"/>
    </location>
</feature>
<evidence type="ECO:0000313" key="4">
    <source>
        <dbReference type="EMBL" id="GAU92079.1"/>
    </source>
</evidence>
<dbReference type="OrthoDB" id="27325at2759"/>
<gene>
    <name evidence="4" type="primary">RvY_04211-1</name>
    <name evidence="4" type="synonym">RvY_04211.1</name>
    <name evidence="4" type="ORF">RvY_04211</name>
</gene>
<protein>
    <submittedName>
        <fullName evidence="4">Uncharacterized protein</fullName>
    </submittedName>
</protein>
<organism evidence="4 5">
    <name type="scientific">Ramazzottius varieornatus</name>
    <name type="common">Water bear</name>
    <name type="synonym">Tardigrade</name>
    <dbReference type="NCBI Taxonomy" id="947166"/>
    <lineage>
        <taxon>Eukaryota</taxon>
        <taxon>Metazoa</taxon>
        <taxon>Ecdysozoa</taxon>
        <taxon>Tardigrada</taxon>
        <taxon>Eutardigrada</taxon>
        <taxon>Parachela</taxon>
        <taxon>Hypsibioidea</taxon>
        <taxon>Ramazzottiidae</taxon>
        <taxon>Ramazzottius</taxon>
    </lineage>
</organism>
<evidence type="ECO:0000256" key="2">
    <source>
        <dbReference type="RuleBase" id="RU003876"/>
    </source>
</evidence>
<feature type="compositionally biased region" description="Acidic residues" evidence="3">
    <location>
        <begin position="321"/>
        <end position="356"/>
    </location>
</feature>
<proteinExistence type="inferred from homology"/>
<sequence length="389" mass="43949">MASQQKGKGKQNGVAEKEPAHPHGKHTHSHGAGDECDADHGDEEVVLPRNILQRINALKHIHMDIQKVEVEMHSKLFAVEAEHHKKMAPFLKKRADIINGLYEPTEAEMKFELKEGEPELKTDEPNGEKGIPKFWKTVLCSSSHTAPYISEEDSDVLDYLTDIRTAYSEQPLGFTLEFEFAENPYFSNKVLSRSYEFGTNIGREEMYITTGLSPKFTKGTEIKWNEGKNTTKKLEITFQRNKKTGERRQIKTEKDCESFFKFFMPAVEDLSTLNKIGEGEGDEADDDDLAEKGEQAEIDFEMASAIRTRIIPRALLIFTGQDDDEDDEYDDEEDFDDEEEDGDDDDDDDESDESDDAGPFKKPNAPGQQGKQGQGAVGNNKQQKGPRKS</sequence>
<evidence type="ECO:0000256" key="3">
    <source>
        <dbReference type="SAM" id="MobiDB-lite"/>
    </source>
</evidence>
<dbReference type="Proteomes" id="UP000186922">
    <property type="component" value="Unassembled WGS sequence"/>
</dbReference>
<dbReference type="Gene3D" id="1.20.5.1500">
    <property type="match status" value="1"/>
</dbReference>
<comment type="similarity">
    <text evidence="1 2">Belongs to the nucleosome assembly protein (NAP) family.</text>
</comment>
<evidence type="ECO:0000256" key="1">
    <source>
        <dbReference type="ARBA" id="ARBA00009947"/>
    </source>
</evidence>
<comment type="caution">
    <text evidence="4">The sequence shown here is derived from an EMBL/GenBank/DDBJ whole genome shotgun (WGS) entry which is preliminary data.</text>
</comment>
<accession>A0A1D1UQU7</accession>
<dbReference type="GO" id="GO:0006334">
    <property type="term" value="P:nucleosome assembly"/>
    <property type="evidence" value="ECO:0007669"/>
    <property type="project" value="InterPro"/>
</dbReference>
<reference evidence="4 5" key="1">
    <citation type="journal article" date="2016" name="Nat. Commun.">
        <title>Extremotolerant tardigrade genome and improved radiotolerance of human cultured cells by tardigrade-unique protein.</title>
        <authorList>
            <person name="Hashimoto T."/>
            <person name="Horikawa D.D."/>
            <person name="Saito Y."/>
            <person name="Kuwahara H."/>
            <person name="Kozuka-Hata H."/>
            <person name="Shin-I T."/>
            <person name="Minakuchi Y."/>
            <person name="Ohishi K."/>
            <person name="Motoyama A."/>
            <person name="Aizu T."/>
            <person name="Enomoto A."/>
            <person name="Kondo K."/>
            <person name="Tanaka S."/>
            <person name="Hara Y."/>
            <person name="Koshikawa S."/>
            <person name="Sagara H."/>
            <person name="Miura T."/>
            <person name="Yokobori S."/>
            <person name="Miyagawa K."/>
            <person name="Suzuki Y."/>
            <person name="Kubo T."/>
            <person name="Oyama M."/>
            <person name="Kohara Y."/>
            <person name="Fujiyama A."/>
            <person name="Arakawa K."/>
            <person name="Katayama T."/>
            <person name="Toyoda A."/>
            <person name="Kunieda T."/>
        </authorList>
    </citation>
    <scope>NUCLEOTIDE SEQUENCE [LARGE SCALE GENOMIC DNA]</scope>
    <source>
        <strain evidence="4 5">YOKOZUNA-1</strain>
    </source>
</reference>
<dbReference type="PANTHER" id="PTHR11875">
    <property type="entry name" value="TESTIS-SPECIFIC Y-ENCODED PROTEIN"/>
    <property type="match status" value="1"/>
</dbReference>
<dbReference type="STRING" id="947166.A0A1D1UQU7"/>
<dbReference type="InterPro" id="IPR002164">
    <property type="entry name" value="NAP_family"/>
</dbReference>
<dbReference type="EMBL" id="BDGG01000002">
    <property type="protein sequence ID" value="GAU92079.1"/>
    <property type="molecule type" value="Genomic_DNA"/>
</dbReference>
<dbReference type="AlphaFoldDB" id="A0A1D1UQU7"/>